<dbReference type="EMBL" id="QWEH01000001">
    <property type="protein sequence ID" value="RHW35095.1"/>
    <property type="molecule type" value="Genomic_DNA"/>
</dbReference>
<feature type="transmembrane region" description="Helical" evidence="7">
    <location>
        <begin position="94"/>
        <end position="125"/>
    </location>
</feature>
<dbReference type="PANTHER" id="PTHR43652">
    <property type="entry name" value="BASIC AMINO ACID ANTIPORTER YFCC-RELATED"/>
    <property type="match status" value="1"/>
</dbReference>
<comment type="caution">
    <text evidence="9">The sequence shown here is derived from an EMBL/GenBank/DDBJ whole genome shotgun (WGS) entry which is preliminary data.</text>
</comment>
<evidence type="ECO:0000256" key="3">
    <source>
        <dbReference type="ARBA" id="ARBA00022692"/>
    </source>
</evidence>
<feature type="transmembrane region" description="Helical" evidence="7">
    <location>
        <begin position="172"/>
        <end position="194"/>
    </location>
</feature>
<organism evidence="9 10">
    <name type="scientific">Oceanobacillus profundus</name>
    <dbReference type="NCBI Taxonomy" id="372463"/>
    <lineage>
        <taxon>Bacteria</taxon>
        <taxon>Bacillati</taxon>
        <taxon>Bacillota</taxon>
        <taxon>Bacilli</taxon>
        <taxon>Bacillales</taxon>
        <taxon>Bacillaceae</taxon>
        <taxon>Oceanobacillus</taxon>
    </lineage>
</organism>
<evidence type="ECO:0000256" key="2">
    <source>
        <dbReference type="ARBA" id="ARBA00022448"/>
    </source>
</evidence>
<feature type="transmembrane region" description="Helical" evidence="7">
    <location>
        <begin position="228"/>
        <end position="246"/>
    </location>
</feature>
<dbReference type="AlphaFoldDB" id="A0A417YMV6"/>
<feature type="transmembrane region" description="Helical" evidence="7">
    <location>
        <begin position="26"/>
        <end position="43"/>
    </location>
</feature>
<dbReference type="GO" id="GO:0055085">
    <property type="term" value="P:transmembrane transport"/>
    <property type="evidence" value="ECO:0007669"/>
    <property type="project" value="InterPro"/>
</dbReference>
<evidence type="ECO:0000256" key="1">
    <source>
        <dbReference type="ARBA" id="ARBA00004141"/>
    </source>
</evidence>
<comment type="subcellular location">
    <subcellularLocation>
        <location evidence="1">Membrane</location>
        <topology evidence="1">Multi-pass membrane protein</topology>
    </subcellularLocation>
</comment>
<feature type="transmembrane region" description="Helical" evidence="7">
    <location>
        <begin position="137"/>
        <end position="160"/>
    </location>
</feature>
<keyword evidence="10" id="KW-1185">Reference proteome</keyword>
<feature type="transmembrane region" description="Helical" evidence="7">
    <location>
        <begin position="283"/>
        <end position="315"/>
    </location>
</feature>
<dbReference type="Pfam" id="PF03600">
    <property type="entry name" value="CitMHS"/>
    <property type="match status" value="1"/>
</dbReference>
<name>A0A417YMV6_9BACI</name>
<evidence type="ECO:0000259" key="8">
    <source>
        <dbReference type="Pfam" id="PF03600"/>
    </source>
</evidence>
<dbReference type="CDD" id="cd01115">
    <property type="entry name" value="SLC13_permease"/>
    <property type="match status" value="1"/>
</dbReference>
<feature type="transmembrane region" description="Helical" evidence="7">
    <location>
        <begin position="400"/>
        <end position="423"/>
    </location>
</feature>
<proteinExistence type="predicted"/>
<evidence type="ECO:0000256" key="5">
    <source>
        <dbReference type="ARBA" id="ARBA00022989"/>
    </source>
</evidence>
<keyword evidence="5 7" id="KW-1133">Transmembrane helix</keyword>
<dbReference type="InterPro" id="IPR051679">
    <property type="entry name" value="DASS-Related_Transporters"/>
</dbReference>
<dbReference type="PANTHER" id="PTHR43652:SF2">
    <property type="entry name" value="BASIC AMINO ACID ANTIPORTER YFCC-RELATED"/>
    <property type="match status" value="1"/>
</dbReference>
<dbReference type="InterPro" id="IPR004680">
    <property type="entry name" value="Cit_transptr-like_dom"/>
</dbReference>
<gene>
    <name evidence="9" type="ORF">D1B32_00285</name>
</gene>
<feature type="transmembrane region" description="Helical" evidence="7">
    <location>
        <begin position="5"/>
        <end position="20"/>
    </location>
</feature>
<dbReference type="GO" id="GO:0005886">
    <property type="term" value="C:plasma membrane"/>
    <property type="evidence" value="ECO:0007669"/>
    <property type="project" value="TreeGrafter"/>
</dbReference>
<sequence length="425" mass="44781">MNIEAIITLIVLVIMVFFFVTEKLPLALVSMSGAVLLATVGILDKKDVFISFGGSTIVLLASMMIIGSALFHTGIAEKLSIWITKLTGTSENGIMIAVVLVSLLLSSIASGLGVVAMMLPIVMAMSMKAKISVSRQLIPLSFAASIGGNLTLAGAASNISTAGLIEDMGIEFVSFFEIGKVGLPISILFLIYFLTIGKKLLTKGDSSDPQYIKEYTNKSDDHQTYSPIKAIIAGVILVAVLIAMAVDHDSFPMYFVAAIGAVLLLLTGCMSEKDAIKAVDWPTLFIVGGMSAVSIAMTESGAGAMIADGVIYILGENPNKLLFLFFVLLLTMLLTNMMMNTSTVLLVTPLFIPIAVSLGVNPVATGIAICVAASAPFLTPVGSGTNTLIIKPGNLTFRDFFVPGIGLSIVVLIGCMILIPLFWPL</sequence>
<feature type="transmembrane region" description="Helical" evidence="7">
    <location>
        <begin position="50"/>
        <end position="74"/>
    </location>
</feature>
<evidence type="ECO:0000313" key="9">
    <source>
        <dbReference type="EMBL" id="RHW35095.1"/>
    </source>
</evidence>
<evidence type="ECO:0000256" key="7">
    <source>
        <dbReference type="SAM" id="Phobius"/>
    </source>
</evidence>
<feature type="transmembrane region" description="Helical" evidence="7">
    <location>
        <begin position="252"/>
        <end position="271"/>
    </location>
</feature>
<dbReference type="RefSeq" id="WP_118888294.1">
    <property type="nucleotide sequence ID" value="NZ_PHUT01000001.1"/>
</dbReference>
<evidence type="ECO:0000256" key="4">
    <source>
        <dbReference type="ARBA" id="ARBA00022737"/>
    </source>
</evidence>
<keyword evidence="3 7" id="KW-0812">Transmembrane</keyword>
<dbReference type="Proteomes" id="UP000285456">
    <property type="component" value="Unassembled WGS sequence"/>
</dbReference>
<reference evidence="9 10" key="1">
    <citation type="journal article" date="2007" name="Int. J. Syst. Evol. Microbiol.">
        <title>Oceanobacillus profundus sp. nov., isolated from a deep-sea sediment core.</title>
        <authorList>
            <person name="Kim Y.G."/>
            <person name="Choi D.H."/>
            <person name="Hyun S."/>
            <person name="Cho B.C."/>
        </authorList>
    </citation>
    <scope>NUCLEOTIDE SEQUENCE [LARGE SCALE GENOMIC DNA]</scope>
    <source>
        <strain evidence="9 10">DSM 18246</strain>
    </source>
</reference>
<dbReference type="OrthoDB" id="9765532at2"/>
<evidence type="ECO:0000256" key="6">
    <source>
        <dbReference type="ARBA" id="ARBA00023136"/>
    </source>
</evidence>
<keyword evidence="4" id="KW-0677">Repeat</keyword>
<accession>A0A417YMV6</accession>
<keyword evidence="6 7" id="KW-0472">Membrane</keyword>
<protein>
    <submittedName>
        <fullName evidence="9">SLC13/DASS family transporter</fullName>
    </submittedName>
</protein>
<feature type="domain" description="Citrate transporter-like" evidence="8">
    <location>
        <begin position="17"/>
        <end position="310"/>
    </location>
</feature>
<evidence type="ECO:0000313" key="10">
    <source>
        <dbReference type="Proteomes" id="UP000285456"/>
    </source>
</evidence>
<feature type="transmembrane region" description="Helical" evidence="7">
    <location>
        <begin position="321"/>
        <end position="338"/>
    </location>
</feature>
<feature type="transmembrane region" description="Helical" evidence="7">
    <location>
        <begin position="350"/>
        <end position="378"/>
    </location>
</feature>
<keyword evidence="2" id="KW-0813">Transport</keyword>